<evidence type="ECO:0000313" key="3">
    <source>
        <dbReference type="Proteomes" id="UP000827986"/>
    </source>
</evidence>
<dbReference type="AlphaFoldDB" id="A0A9D3XSK3"/>
<sequence>MGAGTIMRHRHHWLQGHMLWTDCAIVREWWGADGGHSPSSSPFQNTLQNSTTFSASPAPQQFLQEPSPNPGFLTSENSQGQGDCAGNERGEGKPSEHPPVQSTQPQLYPRRLWVEPAWHLETPSIPGVIIALYTVAHSLARHPSLQFLRVVAIFPDTSQTHTLPTLVS</sequence>
<accession>A0A9D3XSK3</accession>
<evidence type="ECO:0000256" key="1">
    <source>
        <dbReference type="SAM" id="MobiDB-lite"/>
    </source>
</evidence>
<feature type="compositionally biased region" description="Polar residues" evidence="1">
    <location>
        <begin position="37"/>
        <end position="81"/>
    </location>
</feature>
<feature type="region of interest" description="Disordered" evidence="1">
    <location>
        <begin position="35"/>
        <end position="104"/>
    </location>
</feature>
<keyword evidence="3" id="KW-1185">Reference proteome</keyword>
<reference evidence="2" key="1">
    <citation type="submission" date="2021-09" db="EMBL/GenBank/DDBJ databases">
        <title>The genome of Mauremys mutica provides insights into the evolution of semi-aquatic lifestyle.</title>
        <authorList>
            <person name="Gong S."/>
            <person name="Gao Y."/>
        </authorList>
    </citation>
    <scope>NUCLEOTIDE SEQUENCE</scope>
    <source>
        <strain evidence="2">MM-2020</strain>
        <tissue evidence="2">Muscle</tissue>
    </source>
</reference>
<dbReference type="EMBL" id="JAHDVG010000463">
    <property type="protein sequence ID" value="KAH1185366.1"/>
    <property type="molecule type" value="Genomic_DNA"/>
</dbReference>
<organism evidence="2 3">
    <name type="scientific">Mauremys mutica</name>
    <name type="common">yellowpond turtle</name>
    <dbReference type="NCBI Taxonomy" id="74926"/>
    <lineage>
        <taxon>Eukaryota</taxon>
        <taxon>Metazoa</taxon>
        <taxon>Chordata</taxon>
        <taxon>Craniata</taxon>
        <taxon>Vertebrata</taxon>
        <taxon>Euteleostomi</taxon>
        <taxon>Archelosauria</taxon>
        <taxon>Testudinata</taxon>
        <taxon>Testudines</taxon>
        <taxon>Cryptodira</taxon>
        <taxon>Durocryptodira</taxon>
        <taxon>Testudinoidea</taxon>
        <taxon>Geoemydidae</taxon>
        <taxon>Geoemydinae</taxon>
        <taxon>Mauremys</taxon>
    </lineage>
</organism>
<dbReference type="Proteomes" id="UP000827986">
    <property type="component" value="Unassembled WGS sequence"/>
</dbReference>
<evidence type="ECO:0000313" key="2">
    <source>
        <dbReference type="EMBL" id="KAH1185366.1"/>
    </source>
</evidence>
<feature type="compositionally biased region" description="Basic and acidic residues" evidence="1">
    <location>
        <begin position="86"/>
        <end position="96"/>
    </location>
</feature>
<name>A0A9D3XSK3_9SAUR</name>
<comment type="caution">
    <text evidence="2">The sequence shown here is derived from an EMBL/GenBank/DDBJ whole genome shotgun (WGS) entry which is preliminary data.</text>
</comment>
<protein>
    <submittedName>
        <fullName evidence="2">Uncharacterized protein</fullName>
    </submittedName>
</protein>
<gene>
    <name evidence="2" type="ORF">KIL84_018115</name>
</gene>
<proteinExistence type="predicted"/>